<reference evidence="1" key="1">
    <citation type="journal article" date="2020" name="Stud. Mycol.">
        <title>101 Dothideomycetes genomes: a test case for predicting lifestyles and emergence of pathogens.</title>
        <authorList>
            <person name="Haridas S."/>
            <person name="Albert R."/>
            <person name="Binder M."/>
            <person name="Bloem J."/>
            <person name="Labutti K."/>
            <person name="Salamov A."/>
            <person name="Andreopoulos B."/>
            <person name="Baker S."/>
            <person name="Barry K."/>
            <person name="Bills G."/>
            <person name="Bluhm B."/>
            <person name="Cannon C."/>
            <person name="Castanera R."/>
            <person name="Culley D."/>
            <person name="Daum C."/>
            <person name="Ezra D."/>
            <person name="Gonzalez J."/>
            <person name="Henrissat B."/>
            <person name="Kuo A."/>
            <person name="Liang C."/>
            <person name="Lipzen A."/>
            <person name="Lutzoni F."/>
            <person name="Magnuson J."/>
            <person name="Mondo S."/>
            <person name="Nolan M."/>
            <person name="Ohm R."/>
            <person name="Pangilinan J."/>
            <person name="Park H.-J."/>
            <person name="Ramirez L."/>
            <person name="Alfaro M."/>
            <person name="Sun H."/>
            <person name="Tritt A."/>
            <person name="Yoshinaga Y."/>
            <person name="Zwiers L.-H."/>
            <person name="Turgeon B."/>
            <person name="Goodwin S."/>
            <person name="Spatafora J."/>
            <person name="Crous P."/>
            <person name="Grigoriev I."/>
        </authorList>
    </citation>
    <scope>NUCLEOTIDE SEQUENCE</scope>
    <source>
        <strain evidence="1">CBS 122368</strain>
    </source>
</reference>
<keyword evidence="2" id="KW-1185">Reference proteome</keyword>
<evidence type="ECO:0000313" key="2">
    <source>
        <dbReference type="Proteomes" id="UP000800094"/>
    </source>
</evidence>
<dbReference type="EMBL" id="ML987198">
    <property type="protein sequence ID" value="KAF2246362.1"/>
    <property type="molecule type" value="Genomic_DNA"/>
</dbReference>
<dbReference type="Proteomes" id="UP000800094">
    <property type="component" value="Unassembled WGS sequence"/>
</dbReference>
<organism evidence="1 2">
    <name type="scientific">Trematosphaeria pertusa</name>
    <dbReference type="NCBI Taxonomy" id="390896"/>
    <lineage>
        <taxon>Eukaryota</taxon>
        <taxon>Fungi</taxon>
        <taxon>Dikarya</taxon>
        <taxon>Ascomycota</taxon>
        <taxon>Pezizomycotina</taxon>
        <taxon>Dothideomycetes</taxon>
        <taxon>Pleosporomycetidae</taxon>
        <taxon>Pleosporales</taxon>
        <taxon>Massarineae</taxon>
        <taxon>Trematosphaeriaceae</taxon>
        <taxon>Trematosphaeria</taxon>
    </lineage>
</organism>
<dbReference type="RefSeq" id="XP_033681366.1">
    <property type="nucleotide sequence ID" value="XM_033833567.1"/>
</dbReference>
<accession>A0A6A6I8T9</accession>
<evidence type="ECO:0000313" key="1">
    <source>
        <dbReference type="EMBL" id="KAF2246362.1"/>
    </source>
</evidence>
<sequence length="275" mass="30338">MKPAIELELFLNPSSAPAVDVSGILSHPPKLLNYAVANDSEADSLPPTANCISIPNSGAALNLNMEPGESIRGTEPPICYQVAFSNLTLIDSHDAYGVQYALGSEVIQHGEFHGHRPPPLGHAFRPYIGHIPRLVSQAAATIQDVYEVSDMYTKALMFASTAGTNACATSTFVKKQCHKAWDWAKKRVFEPTKCWIHTNVLPYLQKCIGRAWTSAKTSIKSEYTYSKSKDFWKVVGDVVAKIGWVAWNSMCYTVEKPPWVAEQFKVPMQELAHAV</sequence>
<dbReference type="GeneID" id="54586897"/>
<gene>
    <name evidence="1" type="ORF">BU26DRAFT_566745</name>
</gene>
<dbReference type="AlphaFoldDB" id="A0A6A6I8T9"/>
<protein>
    <submittedName>
        <fullName evidence="1">Uncharacterized protein</fullName>
    </submittedName>
</protein>
<name>A0A6A6I8T9_9PLEO</name>
<proteinExistence type="predicted"/>